<evidence type="ECO:0000313" key="3">
    <source>
        <dbReference type="Proteomes" id="UP000789396"/>
    </source>
</evidence>
<dbReference type="Pfam" id="PF13181">
    <property type="entry name" value="TPR_8"/>
    <property type="match status" value="1"/>
</dbReference>
<dbReference type="AlphaFoldDB" id="A0A9N9K7J0"/>
<dbReference type="Proteomes" id="UP000789396">
    <property type="component" value="Unassembled WGS sequence"/>
</dbReference>
<dbReference type="InterPro" id="IPR019734">
    <property type="entry name" value="TPR_rpt"/>
</dbReference>
<gene>
    <name evidence="2" type="ORF">RFULGI_LOCUS18762</name>
</gene>
<comment type="caution">
    <text evidence="2">The sequence shown here is derived from an EMBL/GenBank/DDBJ whole genome shotgun (WGS) entry which is preliminary data.</text>
</comment>
<feature type="compositionally biased region" description="Polar residues" evidence="1">
    <location>
        <begin position="17"/>
        <end position="27"/>
    </location>
</feature>
<dbReference type="Pfam" id="PF14559">
    <property type="entry name" value="TPR_19"/>
    <property type="match status" value="1"/>
</dbReference>
<proteinExistence type="predicted"/>
<dbReference type="PANTHER" id="PTHR44749">
    <property type="entry name" value="SUPPRESSOR OF RPS4-RLD 1"/>
    <property type="match status" value="1"/>
</dbReference>
<keyword evidence="3" id="KW-1185">Reference proteome</keyword>
<protein>
    <submittedName>
        <fullName evidence="2">13016_t:CDS:1</fullName>
    </submittedName>
</protein>
<dbReference type="InterPro" id="IPR011990">
    <property type="entry name" value="TPR-like_helical_dom_sf"/>
</dbReference>
<accession>A0A9N9K7J0</accession>
<feature type="region of interest" description="Disordered" evidence="1">
    <location>
        <begin position="1"/>
        <end position="27"/>
    </location>
</feature>
<dbReference type="OrthoDB" id="1926212at2759"/>
<dbReference type="EMBL" id="CAJVPZ010084985">
    <property type="protein sequence ID" value="CAG8811138.1"/>
    <property type="molecule type" value="Genomic_DNA"/>
</dbReference>
<evidence type="ECO:0000313" key="2">
    <source>
        <dbReference type="EMBL" id="CAG8811138.1"/>
    </source>
</evidence>
<dbReference type="PANTHER" id="PTHR44749:SF1">
    <property type="entry name" value="TETRATRICOPEPTIDE-LIKE HELICAL DOMAIN-CONTAINING PROTEIN"/>
    <property type="match status" value="1"/>
</dbReference>
<organism evidence="2 3">
    <name type="scientific">Racocetra fulgida</name>
    <dbReference type="NCBI Taxonomy" id="60492"/>
    <lineage>
        <taxon>Eukaryota</taxon>
        <taxon>Fungi</taxon>
        <taxon>Fungi incertae sedis</taxon>
        <taxon>Mucoromycota</taxon>
        <taxon>Glomeromycotina</taxon>
        <taxon>Glomeromycetes</taxon>
        <taxon>Diversisporales</taxon>
        <taxon>Gigasporaceae</taxon>
        <taxon>Racocetra</taxon>
    </lineage>
</organism>
<name>A0A9N9K7J0_9GLOM</name>
<dbReference type="Gene3D" id="1.25.40.10">
    <property type="entry name" value="Tetratricopeptide repeat domain"/>
    <property type="match status" value="1"/>
</dbReference>
<feature type="non-terminal residue" evidence="2">
    <location>
        <position position="173"/>
    </location>
</feature>
<evidence type="ECO:0000256" key="1">
    <source>
        <dbReference type="SAM" id="MobiDB-lite"/>
    </source>
</evidence>
<dbReference type="InterPro" id="IPR044650">
    <property type="entry name" value="SRFR1-like"/>
</dbReference>
<dbReference type="SMART" id="SM00028">
    <property type="entry name" value="TPR"/>
    <property type="match status" value="4"/>
</dbReference>
<dbReference type="SUPFAM" id="SSF48452">
    <property type="entry name" value="TPR-like"/>
    <property type="match status" value="1"/>
</dbReference>
<dbReference type="PROSITE" id="PS50293">
    <property type="entry name" value="TPR_REGION"/>
    <property type="match status" value="1"/>
</dbReference>
<dbReference type="GO" id="GO:0045892">
    <property type="term" value="P:negative regulation of DNA-templated transcription"/>
    <property type="evidence" value="ECO:0007669"/>
    <property type="project" value="InterPro"/>
</dbReference>
<reference evidence="2" key="1">
    <citation type="submission" date="2021-06" db="EMBL/GenBank/DDBJ databases">
        <authorList>
            <person name="Kallberg Y."/>
            <person name="Tangrot J."/>
            <person name="Rosling A."/>
        </authorList>
    </citation>
    <scope>NUCLEOTIDE SEQUENCE</scope>
    <source>
        <strain evidence="2">IN212</strain>
    </source>
</reference>
<feature type="non-terminal residue" evidence="2">
    <location>
        <position position="1"/>
    </location>
</feature>
<sequence length="173" mass="20130">HQNVVDPSKSHNRTNDRMNPSSRSSKLNIKFPKKFHPARQKAIKALKIKNYDEAIIYLTELLDKYPDSYSIRCDRGEAYMNIKEYERAKRDLDLAVQKKPKKERGLYLRGIVHDKLNNPRESISDLCKAIKIKPNDPSTLDALKICAKHYKELGNFDDAIKHLELVLKLEENN</sequence>